<evidence type="ECO:0000313" key="1">
    <source>
        <dbReference type="EMBL" id="MFM0523300.1"/>
    </source>
</evidence>
<comment type="caution">
    <text evidence="1">The sequence shown here is derived from an EMBL/GenBank/DDBJ whole genome shotgun (WGS) entry which is preliminary data.</text>
</comment>
<protein>
    <submittedName>
        <fullName evidence="1">Uncharacterized protein</fullName>
    </submittedName>
</protein>
<keyword evidence="2" id="KW-1185">Reference proteome</keyword>
<evidence type="ECO:0000313" key="2">
    <source>
        <dbReference type="Proteomes" id="UP001629462"/>
    </source>
</evidence>
<dbReference type="EMBL" id="JAQQDB010000109">
    <property type="protein sequence ID" value="MFM0523300.1"/>
    <property type="molecule type" value="Genomic_DNA"/>
</dbReference>
<accession>A0ABW9CZY0</accession>
<feature type="non-terminal residue" evidence="1">
    <location>
        <position position="72"/>
    </location>
</feature>
<name>A0ABW9CZY0_9BURK</name>
<proteinExistence type="predicted"/>
<dbReference type="Proteomes" id="UP001629462">
    <property type="component" value="Unassembled WGS sequence"/>
</dbReference>
<reference evidence="1 2" key="1">
    <citation type="journal article" date="2024" name="Chem. Sci.">
        <title>Discovery of megapolipeptins by genome mining of a Burkholderiales bacteria collection.</title>
        <authorList>
            <person name="Paulo B.S."/>
            <person name="Recchia M.J.J."/>
            <person name="Lee S."/>
            <person name="Fergusson C.H."/>
            <person name="Romanowski S.B."/>
            <person name="Hernandez A."/>
            <person name="Krull N."/>
            <person name="Liu D.Y."/>
            <person name="Cavanagh H."/>
            <person name="Bos A."/>
            <person name="Gray C.A."/>
            <person name="Murphy B.T."/>
            <person name="Linington R.G."/>
            <person name="Eustaquio A.S."/>
        </authorList>
    </citation>
    <scope>NUCLEOTIDE SEQUENCE [LARGE SCALE GENOMIC DNA]</scope>
    <source>
        <strain evidence="1 2">RL17-374-BIF-D</strain>
    </source>
</reference>
<dbReference type="RefSeq" id="WP_408164469.1">
    <property type="nucleotide sequence ID" value="NZ_JAQQDB010000109.1"/>
</dbReference>
<organism evidence="1 2">
    <name type="scientific">Caballeronia jiangsuensis</name>
    <dbReference type="NCBI Taxonomy" id="1458357"/>
    <lineage>
        <taxon>Bacteria</taxon>
        <taxon>Pseudomonadati</taxon>
        <taxon>Pseudomonadota</taxon>
        <taxon>Betaproteobacteria</taxon>
        <taxon>Burkholderiales</taxon>
        <taxon>Burkholderiaceae</taxon>
        <taxon>Caballeronia</taxon>
    </lineage>
</organism>
<gene>
    <name evidence="1" type="ORF">PQR08_38425</name>
</gene>
<sequence length="72" mass="8003">MRNSMVKAAEEPNLVSSFKSALIAAQGADGGVCIKYAMYAGPTRLAYWPQKQFLALYHCIEYYSGVHYYGSD</sequence>